<comment type="caution">
    <text evidence="8">The sequence shown here is derived from an EMBL/GenBank/DDBJ whole genome shotgun (WGS) entry which is preliminary data.</text>
</comment>
<feature type="region of interest" description="Disordered" evidence="7">
    <location>
        <begin position="320"/>
        <end position="521"/>
    </location>
</feature>
<keyword evidence="2" id="KW-0540">Nuclease</keyword>
<comment type="cofactor">
    <cofactor evidence="1">
        <name>Mg(2+)</name>
        <dbReference type="ChEBI" id="CHEBI:18420"/>
    </cofactor>
</comment>
<dbReference type="EMBL" id="JAPFFF010000012">
    <property type="protein sequence ID" value="KAK8876673.1"/>
    <property type="molecule type" value="Genomic_DNA"/>
</dbReference>
<evidence type="ECO:0000313" key="8">
    <source>
        <dbReference type="EMBL" id="KAK8876673.1"/>
    </source>
</evidence>
<gene>
    <name evidence="8" type="ORF">M9Y10_006893</name>
</gene>
<evidence type="ECO:0000313" key="9">
    <source>
        <dbReference type="Proteomes" id="UP001470230"/>
    </source>
</evidence>
<evidence type="ECO:0000256" key="5">
    <source>
        <dbReference type="ARBA" id="ARBA00022839"/>
    </source>
</evidence>
<reference evidence="8 9" key="1">
    <citation type="submission" date="2024-04" db="EMBL/GenBank/DDBJ databases">
        <title>Tritrichomonas musculus Genome.</title>
        <authorList>
            <person name="Alves-Ferreira E."/>
            <person name="Grigg M."/>
            <person name="Lorenzi H."/>
            <person name="Galac M."/>
        </authorList>
    </citation>
    <scope>NUCLEOTIDE SEQUENCE [LARGE SCALE GENOMIC DNA]</scope>
    <source>
        <strain evidence="8 9">EAF2021</strain>
    </source>
</reference>
<evidence type="ECO:0008006" key="10">
    <source>
        <dbReference type="Google" id="ProtNLM"/>
    </source>
</evidence>
<evidence type="ECO:0000256" key="3">
    <source>
        <dbReference type="ARBA" id="ARBA00022723"/>
    </source>
</evidence>
<evidence type="ECO:0000256" key="2">
    <source>
        <dbReference type="ARBA" id="ARBA00022722"/>
    </source>
</evidence>
<dbReference type="InterPro" id="IPR036397">
    <property type="entry name" value="RNaseH_sf"/>
</dbReference>
<evidence type="ECO:0000256" key="7">
    <source>
        <dbReference type="SAM" id="MobiDB-lite"/>
    </source>
</evidence>
<keyword evidence="9" id="KW-1185">Reference proteome</keyword>
<proteinExistence type="predicted"/>
<evidence type="ECO:0000256" key="6">
    <source>
        <dbReference type="ARBA" id="ARBA00022842"/>
    </source>
</evidence>
<dbReference type="InterPro" id="IPR012337">
    <property type="entry name" value="RNaseH-like_sf"/>
</dbReference>
<keyword evidence="3" id="KW-0479">Metal-binding</keyword>
<keyword evidence="5" id="KW-0269">Exonuclease</keyword>
<accession>A0ABR2JFE2</accession>
<dbReference type="SUPFAM" id="SSF53098">
    <property type="entry name" value="Ribonuclease H-like"/>
    <property type="match status" value="1"/>
</dbReference>
<dbReference type="InterPro" id="IPR040393">
    <property type="entry name" value="TREX1/2"/>
</dbReference>
<evidence type="ECO:0000256" key="1">
    <source>
        <dbReference type="ARBA" id="ARBA00001946"/>
    </source>
</evidence>
<dbReference type="PANTHER" id="PTHR13058">
    <property type="entry name" value="THREE PRIME REPAIR EXONUCLEASE 1, 2"/>
    <property type="match status" value="1"/>
</dbReference>
<organism evidence="8 9">
    <name type="scientific">Tritrichomonas musculus</name>
    <dbReference type="NCBI Taxonomy" id="1915356"/>
    <lineage>
        <taxon>Eukaryota</taxon>
        <taxon>Metamonada</taxon>
        <taxon>Parabasalia</taxon>
        <taxon>Tritrichomonadida</taxon>
        <taxon>Tritrichomonadidae</taxon>
        <taxon>Tritrichomonas</taxon>
    </lineage>
</organism>
<keyword evidence="4" id="KW-0378">Hydrolase</keyword>
<keyword evidence="6" id="KW-0460">Magnesium</keyword>
<dbReference type="Gene3D" id="3.30.420.10">
    <property type="entry name" value="Ribonuclease H-like superfamily/Ribonuclease H"/>
    <property type="match status" value="1"/>
</dbReference>
<dbReference type="Proteomes" id="UP001470230">
    <property type="component" value="Unassembled WGS sequence"/>
</dbReference>
<protein>
    <recommendedName>
        <fullName evidence="10">Exonuclease domain-containing protein</fullName>
    </recommendedName>
</protein>
<feature type="compositionally biased region" description="Basic and acidic residues" evidence="7">
    <location>
        <begin position="320"/>
        <end position="513"/>
    </location>
</feature>
<sequence length="521" mass="62644">MNQSITFSVDLEVQLTQWKIGLEIFDLAVVCRENPEIRFESNKQINSSEKRLLTFEEYAPIMIKQLSEYCQQTPHDNVYFLAHNGFSHDYIIILDNLERTRHLEYFTESFNDALFLDSLSFFKSYKNNHKGQFIHDDNQQVSLSLTSLCDYFLNLKYYAHTAMSDAESLIKLMDYQPRGAGGFSFLMLNEHKDYSDHCKTLPEVSEIYNKKKKIEAIRNVPGYGAQYKQMEVALSGESVNTECIHALLDEGINWFSLVEFGKTLTRKEIDQRLKSIVWSNAQRGKIVNWCLKFSEKVSETQVEEEEEELDIKQGEREIKKEENLNEKEGKKPEKFIEAEKKREEKEKERERLKAERQEEKRKQREEKLKEIEKQKEIKKEENLNEKERQRTEKLIEAEKKREEKEKEKERQRTERLIEVEKKREEKERLKAERQEEKRKQREEKLKEIEKQKEIKKEENLNEKERQRTEKLIEAEKKAEEKERLKAERQKQREDEKQEKKKVENEDKEKEHPESVPLQEMN</sequence>
<dbReference type="PANTHER" id="PTHR13058:SF19">
    <property type="entry name" value="LD40940P"/>
    <property type="match status" value="1"/>
</dbReference>
<name>A0ABR2JFE2_9EUKA</name>
<evidence type="ECO:0000256" key="4">
    <source>
        <dbReference type="ARBA" id="ARBA00022801"/>
    </source>
</evidence>